<dbReference type="GO" id="GO:0003729">
    <property type="term" value="F:mRNA binding"/>
    <property type="evidence" value="ECO:0007669"/>
    <property type="project" value="TreeGrafter"/>
</dbReference>
<feature type="compositionally biased region" description="Low complexity" evidence="1">
    <location>
        <begin position="922"/>
        <end position="932"/>
    </location>
</feature>
<name>A0A1V8SV39_9PEZI</name>
<proteinExistence type="predicted"/>
<keyword evidence="4" id="KW-1185">Reference proteome</keyword>
<feature type="compositionally biased region" description="Polar residues" evidence="1">
    <location>
        <begin position="530"/>
        <end position="569"/>
    </location>
</feature>
<dbReference type="STRING" id="1507870.A0A1V8SV39"/>
<dbReference type="GO" id="GO:0010494">
    <property type="term" value="C:cytoplasmic stress granule"/>
    <property type="evidence" value="ECO:0007669"/>
    <property type="project" value="TreeGrafter"/>
</dbReference>
<feature type="compositionally biased region" description="Basic and acidic residues" evidence="1">
    <location>
        <begin position="422"/>
        <end position="436"/>
    </location>
</feature>
<feature type="region of interest" description="Disordered" evidence="1">
    <location>
        <begin position="502"/>
        <end position="576"/>
    </location>
</feature>
<feature type="compositionally biased region" description="Gly residues" evidence="1">
    <location>
        <begin position="1000"/>
        <end position="1009"/>
    </location>
</feature>
<accession>A0A1V8SV39</accession>
<feature type="compositionally biased region" description="Basic and acidic residues" evidence="1">
    <location>
        <begin position="212"/>
        <end position="224"/>
    </location>
</feature>
<dbReference type="PANTHER" id="PTHR12854:SF7">
    <property type="entry name" value="ATAXIN-2 HOMOLOG"/>
    <property type="match status" value="1"/>
</dbReference>
<dbReference type="InParanoid" id="A0A1V8SV39"/>
<dbReference type="InterPro" id="IPR045117">
    <property type="entry name" value="ATXN2-like"/>
</dbReference>
<feature type="region of interest" description="Disordered" evidence="1">
    <location>
        <begin position="384"/>
        <end position="436"/>
    </location>
</feature>
<reference evidence="4" key="1">
    <citation type="submission" date="2017-03" db="EMBL/GenBank/DDBJ databases">
        <title>Genomes of endolithic fungi from Antarctica.</title>
        <authorList>
            <person name="Coleine C."/>
            <person name="Masonjones S."/>
            <person name="Stajich J.E."/>
        </authorList>
    </citation>
    <scope>NUCLEOTIDE SEQUENCE [LARGE SCALE GENOMIC DNA]</scope>
    <source>
        <strain evidence="4">CCFEE 5527</strain>
    </source>
</reference>
<feature type="compositionally biased region" description="Polar residues" evidence="1">
    <location>
        <begin position="873"/>
        <end position="896"/>
    </location>
</feature>
<feature type="compositionally biased region" description="Basic and acidic residues" evidence="1">
    <location>
        <begin position="1080"/>
        <end position="1097"/>
    </location>
</feature>
<dbReference type="Proteomes" id="UP000192596">
    <property type="component" value="Unassembled WGS sequence"/>
</dbReference>
<dbReference type="AlphaFoldDB" id="A0A1V8SV39"/>
<sequence length="1103" mass="119858">MSAATVNGDNSGKASGSKPQQSKSSNGRALEGTRKQAASPVDGQNKKQTSQPPKAWQGPNPITQRTGNQSSMHNGIEKPLPKLPPQSPAGAPSDTHIEQHAHDRLLFLLAHSTGTDATLTLKNGEQFSGVFSGASLEAANKSVYILKMAKRTRLPSSQQLNGERDLPDEYIGEGEDHMMTFDVQDTIDLAVSEVVLASAPTQNGSAASSFRTDTEISTRNRDRPVERELQPWSGGIEMSLDDMALESSGDTKWDQFAVNEEKFGTQTTYDEDEYTTTIDRSRPEYARLAAQAERIEREIFKSTAMNSHVAEERGQNVDEGDGLDEEDKYSGVRREAPVLPKGAAGSYVPPSRRPLTNVPTVPGAPYDPAIISLEKPAHVAAPPTVVEPARTPEPVTTPSSMKQDAPEGANDSLASTTQTPEAAKRPENTTEDHVRGTADAFKQFANTEKLRMHQAREQQRMAKKQEKNVKINDLKKFAENFKLKSRVPDDLVPILAKDHEKQAEIKRKAESSALQEEVRAKEREKERASATPSPQKQPQVAVDPQTSLSLQHSRTRVSQNLRGGPSLTSPRGFAPPRGQNIPYMGRQPGMGPQTQPLPADIRIPTGPMARDSGPLSPASATSATNTRYNVNAKEFKFTPGVSSFTPSGASPSPQRIPISAPVPETNATFFDEKDNKGEMPTRDVNVDCDTIKRLLTADYPADHKKSFINGIPQPFRTPPTWPVAKEFENKSFLDAFPKPRIHSQGPTPRATPIPAGLHMQHQLPQHPQHHGHTPLPSPGQRPPFFGQQGSQHGQQYDHRMQYPGGPGSVQNSPRYAHAQMAGYGPQMGQGPVPQMAQFAGQQGYGMSPGMQFRQMQAPPGGPMMMMPQQHQQSKSYTVSHPEDSQLTNNISVNQMRPNAYPQPGPNGPNAFPPNMHQQPGAHMMSHSSSNSSYHPNNLPHQPQQGYSPMPQHAQPNGYAPSPRPGAQMMQHSGSHQGFQPPHQGQGGYGQGPPQFMRNPSGGGGHGGYAGQMTPRGSFGVPQQQGQPGQQQGNGMSGPDAVASSVDSEQDGEAARDVSPSSRRSSDARLEAFAHASAVRQKSDDSKLVPKPDPKPDTTEYMWF</sequence>
<organism evidence="3 4">
    <name type="scientific">Cryoendolithus antarcticus</name>
    <dbReference type="NCBI Taxonomy" id="1507870"/>
    <lineage>
        <taxon>Eukaryota</taxon>
        <taxon>Fungi</taxon>
        <taxon>Dikarya</taxon>
        <taxon>Ascomycota</taxon>
        <taxon>Pezizomycotina</taxon>
        <taxon>Dothideomycetes</taxon>
        <taxon>Dothideomycetidae</taxon>
        <taxon>Cladosporiales</taxon>
        <taxon>Cladosporiaceae</taxon>
        <taxon>Cryoendolithus</taxon>
    </lineage>
</organism>
<dbReference type="EMBL" id="NAJO01000026">
    <property type="protein sequence ID" value="OQO02939.1"/>
    <property type="molecule type" value="Genomic_DNA"/>
</dbReference>
<dbReference type="InterPro" id="IPR025852">
    <property type="entry name" value="SM_dom_ATX"/>
</dbReference>
<dbReference type="SMART" id="SM01272">
    <property type="entry name" value="LsmAD"/>
    <property type="match status" value="1"/>
</dbReference>
<feature type="region of interest" description="Disordered" evidence="1">
    <location>
        <begin position="762"/>
        <end position="813"/>
    </location>
</feature>
<evidence type="ECO:0000313" key="4">
    <source>
        <dbReference type="Proteomes" id="UP000192596"/>
    </source>
</evidence>
<evidence type="ECO:0000259" key="2">
    <source>
        <dbReference type="SMART" id="SM01272"/>
    </source>
</evidence>
<feature type="compositionally biased region" description="Polar residues" evidence="1">
    <location>
        <begin position="933"/>
        <end position="946"/>
    </location>
</feature>
<dbReference type="Pfam" id="PF06741">
    <property type="entry name" value="LsmAD"/>
    <property type="match status" value="1"/>
</dbReference>
<feature type="region of interest" description="Disordered" evidence="1">
    <location>
        <begin position="203"/>
        <end position="224"/>
    </location>
</feature>
<feature type="compositionally biased region" description="Low complexity" evidence="1">
    <location>
        <begin position="1016"/>
        <end position="1038"/>
    </location>
</feature>
<feature type="compositionally biased region" description="Low complexity" evidence="1">
    <location>
        <begin position="854"/>
        <end position="872"/>
    </location>
</feature>
<comment type="caution">
    <text evidence="3">The sequence shown here is derived from an EMBL/GenBank/DDBJ whole genome shotgun (WGS) entry which is preliminary data.</text>
</comment>
<feature type="compositionally biased region" description="Polar residues" evidence="1">
    <location>
        <begin position="1"/>
        <end position="27"/>
    </location>
</feature>
<evidence type="ECO:0000313" key="3">
    <source>
        <dbReference type="EMBL" id="OQO02939.1"/>
    </source>
</evidence>
<evidence type="ECO:0000256" key="1">
    <source>
        <dbReference type="SAM" id="MobiDB-lite"/>
    </source>
</evidence>
<feature type="domain" description="LsmAD" evidence="2">
    <location>
        <begin position="263"/>
        <end position="335"/>
    </location>
</feature>
<dbReference type="OrthoDB" id="2275718at2759"/>
<feature type="compositionally biased region" description="Basic and acidic residues" evidence="1">
    <location>
        <begin position="502"/>
        <end position="528"/>
    </location>
</feature>
<dbReference type="GO" id="GO:0034063">
    <property type="term" value="P:stress granule assembly"/>
    <property type="evidence" value="ECO:0007669"/>
    <property type="project" value="TreeGrafter"/>
</dbReference>
<protein>
    <recommendedName>
        <fullName evidence="2">LsmAD domain-containing protein</fullName>
    </recommendedName>
</protein>
<dbReference type="PANTHER" id="PTHR12854">
    <property type="entry name" value="ATAXIN 2-RELATED"/>
    <property type="match status" value="1"/>
</dbReference>
<feature type="region of interest" description="Disordered" evidence="1">
    <location>
        <begin position="1"/>
        <end position="95"/>
    </location>
</feature>
<feature type="compositionally biased region" description="Polar residues" evidence="1">
    <location>
        <begin position="60"/>
        <end position="73"/>
    </location>
</feature>
<gene>
    <name evidence="3" type="ORF">B0A48_11222</name>
</gene>
<feature type="region of interest" description="Disordered" evidence="1">
    <location>
        <begin position="340"/>
        <end position="360"/>
    </location>
</feature>
<feature type="region of interest" description="Disordered" evidence="1">
    <location>
        <begin position="841"/>
        <end position="1103"/>
    </location>
</feature>
<dbReference type="InterPro" id="IPR009604">
    <property type="entry name" value="LsmAD_domain"/>
</dbReference>
<dbReference type="Pfam" id="PF14438">
    <property type="entry name" value="SM-ATX"/>
    <property type="match status" value="1"/>
</dbReference>